<accession>A0AA47N898</accession>
<evidence type="ECO:0000313" key="3">
    <source>
        <dbReference type="Proteomes" id="UP001174136"/>
    </source>
</evidence>
<name>A0AA47N898_MERPO</name>
<comment type="caution">
    <text evidence="2">The sequence shown here is derived from an EMBL/GenBank/DDBJ whole genome shotgun (WGS) entry which is preliminary data.</text>
</comment>
<dbReference type="Proteomes" id="UP001174136">
    <property type="component" value="Unassembled WGS sequence"/>
</dbReference>
<evidence type="ECO:0000256" key="1">
    <source>
        <dbReference type="SAM" id="MobiDB-lite"/>
    </source>
</evidence>
<gene>
    <name evidence="2" type="ORF">N1851_004480</name>
</gene>
<feature type="region of interest" description="Disordered" evidence="1">
    <location>
        <begin position="349"/>
        <end position="377"/>
    </location>
</feature>
<feature type="compositionally biased region" description="Pro residues" evidence="1">
    <location>
        <begin position="301"/>
        <end position="310"/>
    </location>
</feature>
<evidence type="ECO:0000313" key="2">
    <source>
        <dbReference type="EMBL" id="KAK0153730.1"/>
    </source>
</evidence>
<dbReference type="EMBL" id="JAOPHQ010000638">
    <property type="protein sequence ID" value="KAK0153730.1"/>
    <property type="molecule type" value="Genomic_DNA"/>
</dbReference>
<feature type="compositionally biased region" description="Low complexity" evidence="1">
    <location>
        <begin position="282"/>
        <end position="300"/>
    </location>
</feature>
<organism evidence="2 3">
    <name type="scientific">Merluccius polli</name>
    <name type="common">Benguela hake</name>
    <name type="synonym">Merluccius cadenati</name>
    <dbReference type="NCBI Taxonomy" id="89951"/>
    <lineage>
        <taxon>Eukaryota</taxon>
        <taxon>Metazoa</taxon>
        <taxon>Chordata</taxon>
        <taxon>Craniata</taxon>
        <taxon>Vertebrata</taxon>
        <taxon>Euteleostomi</taxon>
        <taxon>Actinopterygii</taxon>
        <taxon>Neopterygii</taxon>
        <taxon>Teleostei</taxon>
        <taxon>Neoteleostei</taxon>
        <taxon>Acanthomorphata</taxon>
        <taxon>Zeiogadaria</taxon>
        <taxon>Gadariae</taxon>
        <taxon>Gadiformes</taxon>
        <taxon>Gadoidei</taxon>
        <taxon>Merlucciidae</taxon>
        <taxon>Merluccius</taxon>
    </lineage>
</organism>
<feature type="region of interest" description="Disordered" evidence="1">
    <location>
        <begin position="400"/>
        <end position="472"/>
    </location>
</feature>
<feature type="compositionally biased region" description="Low complexity" evidence="1">
    <location>
        <begin position="365"/>
        <end position="374"/>
    </location>
</feature>
<reference evidence="2" key="1">
    <citation type="journal article" date="2023" name="Front. Mar. Sci.">
        <title>A new Merluccius polli reference genome to investigate the effects of global change in West African waters.</title>
        <authorList>
            <person name="Mateo J.L."/>
            <person name="Blanco-Fernandez C."/>
            <person name="Garcia-Vazquez E."/>
            <person name="Machado-Schiaffino G."/>
        </authorList>
    </citation>
    <scope>NUCLEOTIDE SEQUENCE</scope>
    <source>
        <strain evidence="2">C29</strain>
        <tissue evidence="2">Fin</tissue>
    </source>
</reference>
<keyword evidence="3" id="KW-1185">Reference proteome</keyword>
<feature type="compositionally biased region" description="Basic and acidic residues" evidence="1">
    <location>
        <begin position="433"/>
        <end position="445"/>
    </location>
</feature>
<feature type="region of interest" description="Disordered" evidence="1">
    <location>
        <begin position="250"/>
        <end position="311"/>
    </location>
</feature>
<protein>
    <submittedName>
        <fullName evidence="2">Uncharacterized protein</fullName>
    </submittedName>
</protein>
<sequence length="526" mass="55574">MSMLRPGFPAAGAAPGAPRLSCLELCGYGCVEWYCTMACNMRLPLGIIKFLRKKIAQHSLVLDNVLQQSQRRSIHNSNLLTPAGIPVDPVADLGVLRRRDPHRHVKVPLLAALHLHPPVAREHADHLPLPPPLPLPARPSGARLLPGADVHAGARRPLLGVAVLVHQVVRLLGHGAEAVDDALVAVRRRSPGVVAREVDPLQGLVGGGHAQRHGLLFDRPLQLQERVVVVGGHRPVVVVVVVRGVRQDPAVGDVRPSDSGPAERGALGRVDAARRAARHSGLRSSLVRSRGLDPLSSPSLPQAPPSPASPPDGFRRVDAVVLLALFLLLQIRGVSFLLGRLRLALASPPAAATSPPSYPPPPPASSSSSSSSSSLGLQLEHPHLELGDPLQVVPAVVDAAGGGEHVSGGDQHAGATRGQTHRRRERVAGGEVRVGDDEAPVRAEDLPFPASGRRFPPRRGAAEAPQGDPGPGARAVLVHRLVSQNPLLLRPVQGRQGALALDAAQRPRAERRVHFLTAVTPEGRRG</sequence>
<dbReference type="AlphaFoldDB" id="A0AA47N898"/>
<proteinExistence type="predicted"/>